<gene>
    <name evidence="2" type="ORF">E2C01_033103</name>
</gene>
<proteinExistence type="predicted"/>
<dbReference type="EMBL" id="VSRR010004402">
    <property type="protein sequence ID" value="MPC39562.1"/>
    <property type="molecule type" value="Genomic_DNA"/>
</dbReference>
<keyword evidence="3" id="KW-1185">Reference proteome</keyword>
<comment type="caution">
    <text evidence="2">The sequence shown here is derived from an EMBL/GenBank/DDBJ whole genome shotgun (WGS) entry which is preliminary data.</text>
</comment>
<evidence type="ECO:0000313" key="3">
    <source>
        <dbReference type="Proteomes" id="UP000324222"/>
    </source>
</evidence>
<accession>A0A5B7EZ94</accession>
<dbReference type="AlphaFoldDB" id="A0A5B7EZ94"/>
<protein>
    <submittedName>
        <fullName evidence="2">Uncharacterized protein</fullName>
    </submittedName>
</protein>
<evidence type="ECO:0000256" key="1">
    <source>
        <dbReference type="SAM" id="MobiDB-lite"/>
    </source>
</evidence>
<reference evidence="2 3" key="1">
    <citation type="submission" date="2019-05" db="EMBL/GenBank/DDBJ databases">
        <title>Another draft genome of Portunus trituberculatus and its Hox gene families provides insights of decapod evolution.</title>
        <authorList>
            <person name="Jeong J.-H."/>
            <person name="Song I."/>
            <person name="Kim S."/>
            <person name="Choi T."/>
            <person name="Kim D."/>
            <person name="Ryu S."/>
            <person name="Kim W."/>
        </authorList>
    </citation>
    <scope>NUCLEOTIDE SEQUENCE [LARGE SCALE GENOMIC DNA]</scope>
    <source>
        <tissue evidence="2">Muscle</tissue>
    </source>
</reference>
<feature type="region of interest" description="Disordered" evidence="1">
    <location>
        <begin position="1"/>
        <end position="26"/>
    </location>
</feature>
<sequence>MRRPIHHSSDHSGKKPGMSRPKLRRRWDEIDASHPLRKLIPVGKYDPSRSAAASQPLVIC</sequence>
<organism evidence="2 3">
    <name type="scientific">Portunus trituberculatus</name>
    <name type="common">Swimming crab</name>
    <name type="synonym">Neptunus trituberculatus</name>
    <dbReference type="NCBI Taxonomy" id="210409"/>
    <lineage>
        <taxon>Eukaryota</taxon>
        <taxon>Metazoa</taxon>
        <taxon>Ecdysozoa</taxon>
        <taxon>Arthropoda</taxon>
        <taxon>Crustacea</taxon>
        <taxon>Multicrustacea</taxon>
        <taxon>Malacostraca</taxon>
        <taxon>Eumalacostraca</taxon>
        <taxon>Eucarida</taxon>
        <taxon>Decapoda</taxon>
        <taxon>Pleocyemata</taxon>
        <taxon>Brachyura</taxon>
        <taxon>Eubrachyura</taxon>
        <taxon>Portunoidea</taxon>
        <taxon>Portunidae</taxon>
        <taxon>Portuninae</taxon>
        <taxon>Portunus</taxon>
    </lineage>
</organism>
<dbReference type="Proteomes" id="UP000324222">
    <property type="component" value="Unassembled WGS sequence"/>
</dbReference>
<name>A0A5B7EZ94_PORTR</name>
<evidence type="ECO:0000313" key="2">
    <source>
        <dbReference type="EMBL" id="MPC39562.1"/>
    </source>
</evidence>